<keyword evidence="1" id="KW-0677">Repeat</keyword>
<feature type="repeat" description="Pumilio" evidence="2">
    <location>
        <begin position="653"/>
        <end position="688"/>
    </location>
</feature>
<feature type="region of interest" description="Disordered" evidence="3">
    <location>
        <begin position="271"/>
        <end position="296"/>
    </location>
</feature>
<protein>
    <recommendedName>
        <fullName evidence="4">PUM-HD domain-containing protein</fullName>
    </recommendedName>
</protein>
<dbReference type="PANTHER" id="PTHR12537">
    <property type="entry name" value="RNA BINDING PROTEIN PUMILIO-RELATED"/>
    <property type="match status" value="1"/>
</dbReference>
<evidence type="ECO:0000313" key="7">
    <source>
        <dbReference type="Proteomes" id="UP000317494"/>
    </source>
</evidence>
<proteinExistence type="predicted"/>
<sequence>MRAATPTKKASIPSPDSQPVHVRQAPSSTNNTTASTPASVLRTNASRVLPAPAAASAPPRKPSNNGLSGVVGSRPASTLSLGNSGGLVGSVRLGSVNVAASTSALAGKDYGCGGMGIFTPVELKKPSASPASTNPSIENNRSAILSATANAIRRNPLQEVLSQTTSQSDYAKKPADEDGAAQRFQAAWRGFVARKQVLENLHNQIVQLSATVAAREAELAAVHAAQLAAIDRATASLRLQSLSSISELEPRIQEQEMQEEFLDTDLKKAALAPGSTTSSRHSSTHNNSNTSTANDFDAVRAFNGEEVLAGVMNWDDDVETKMSDKSLGSAHSLLGSGSVGTSSVNGLAVTPATSTANNSTGSRNIWGPIGSEVSSASAAASVANTIPIFGSPSSASSTVLTSSGASTTVLTPHTSITFKHPNGLPTPLSAIDQYNTSQLSSASESFYSSSSSKSSLTSTPPLDGTAVLPISSAHSIISSSTTTSSTPLASVKSIWENPSAFEDHSIRNDSASIARYPSRRASFGSNTASAADTRRGGSNIDFIAARDEGRRATFDPNTSIVDDREALIAAGLEVSGPISYHQLVDKIIRINDQPASLLLQQKLKSSDPAIRDAIFEAILREPLSLMRNRFGNFLMQRCLEYGSAQQIRMIGETLRGNVLSLSCDRFGCHVVQKALDTVSEPLKHVLVNELLPHATSTILHRFACHVWQRALEIKWTNCEAPPIMRAAHAAVKGRWHMVAADESGSLVVQCVFERRGEEEKAPVMGEVLARAVEVSKGQWGNWVIQHILEHGAPADRSYLLRVVARNLKEMAADQYASKVVEKAMRVAPRRELSEMVEACISCNGGRDGGRPPLLDMMNHQYANYVVQHLLQLADHNGREACARVLAPHLSTLRGSKYGQRVATLVEKVLRGRCAIPGASVAPPIGLANCGTATNGIAINNNTSRFSATTSIVSLSPSLLPQGIQHFDVNNCNFGANNSNASQPQQMHQLLAQQHLMMQAQQLVSPSSLMPLGNGSNSHMPLAQNVMAPIGSQPSVLYHNNIVANINANTIVS</sequence>
<evidence type="ECO:0000313" key="6">
    <source>
        <dbReference type="EMBL" id="TPX38426.1"/>
    </source>
</evidence>
<name>A0A507C9R1_9FUNG</name>
<dbReference type="Proteomes" id="UP000320475">
    <property type="component" value="Unassembled WGS sequence"/>
</dbReference>
<dbReference type="PROSITE" id="PS50302">
    <property type="entry name" value="PUM"/>
    <property type="match status" value="3"/>
</dbReference>
<feature type="repeat" description="Pumilio" evidence="2">
    <location>
        <begin position="617"/>
        <end position="652"/>
    </location>
</feature>
<dbReference type="PROSITE" id="PS50096">
    <property type="entry name" value="IQ"/>
    <property type="match status" value="1"/>
</dbReference>
<evidence type="ECO:0000256" key="1">
    <source>
        <dbReference type="ARBA" id="ARBA00022737"/>
    </source>
</evidence>
<dbReference type="Proteomes" id="UP000317494">
    <property type="component" value="Unassembled WGS sequence"/>
</dbReference>
<evidence type="ECO:0000313" key="8">
    <source>
        <dbReference type="Proteomes" id="UP000320475"/>
    </source>
</evidence>
<evidence type="ECO:0000259" key="4">
    <source>
        <dbReference type="PROSITE" id="PS50303"/>
    </source>
</evidence>
<feature type="compositionally biased region" description="Low complexity" evidence="3">
    <location>
        <begin position="275"/>
        <end position="292"/>
    </location>
</feature>
<dbReference type="EMBL" id="QEAN01000402">
    <property type="protein sequence ID" value="TPX38426.1"/>
    <property type="molecule type" value="Genomic_DNA"/>
</dbReference>
<dbReference type="VEuPathDB" id="FungiDB:SeMB42_g06744"/>
<dbReference type="Gene3D" id="1.25.10.10">
    <property type="entry name" value="Leucine-rich Repeat Variant"/>
    <property type="match status" value="1"/>
</dbReference>
<feature type="repeat" description="Pumilio" evidence="2">
    <location>
        <begin position="801"/>
        <end position="837"/>
    </location>
</feature>
<dbReference type="InterPro" id="IPR016024">
    <property type="entry name" value="ARM-type_fold"/>
</dbReference>
<feature type="domain" description="PUM-HD" evidence="4">
    <location>
        <begin position="555"/>
        <end position="909"/>
    </location>
</feature>
<dbReference type="STRING" id="286115.A0A507C9R1"/>
<dbReference type="Pfam" id="PF00806">
    <property type="entry name" value="PUF"/>
    <property type="match status" value="8"/>
</dbReference>
<dbReference type="InterPro" id="IPR033712">
    <property type="entry name" value="Pumilio_RNA-bd"/>
</dbReference>
<dbReference type="GO" id="GO:0003730">
    <property type="term" value="F:mRNA 3'-UTR binding"/>
    <property type="evidence" value="ECO:0007669"/>
    <property type="project" value="TreeGrafter"/>
</dbReference>
<dbReference type="CDD" id="cd07920">
    <property type="entry name" value="Pumilio"/>
    <property type="match status" value="1"/>
</dbReference>
<feature type="region of interest" description="Disordered" evidence="3">
    <location>
        <begin position="1"/>
        <end position="72"/>
    </location>
</feature>
<evidence type="ECO:0000313" key="5">
    <source>
        <dbReference type="EMBL" id="TPX37817.1"/>
    </source>
</evidence>
<comment type="caution">
    <text evidence="5">The sequence shown here is derived from an EMBL/GenBank/DDBJ whole genome shotgun (WGS) entry which is preliminary data.</text>
</comment>
<dbReference type="SMART" id="SM00025">
    <property type="entry name" value="Pumilio"/>
    <property type="match status" value="8"/>
</dbReference>
<keyword evidence="7" id="KW-1185">Reference proteome</keyword>
<evidence type="ECO:0000256" key="2">
    <source>
        <dbReference type="PROSITE-ProRule" id="PRU00317"/>
    </source>
</evidence>
<dbReference type="GO" id="GO:0005737">
    <property type="term" value="C:cytoplasm"/>
    <property type="evidence" value="ECO:0007669"/>
    <property type="project" value="TreeGrafter"/>
</dbReference>
<organism evidence="5 8">
    <name type="scientific">Synchytrium endobioticum</name>
    <dbReference type="NCBI Taxonomy" id="286115"/>
    <lineage>
        <taxon>Eukaryota</taxon>
        <taxon>Fungi</taxon>
        <taxon>Fungi incertae sedis</taxon>
        <taxon>Chytridiomycota</taxon>
        <taxon>Chytridiomycota incertae sedis</taxon>
        <taxon>Chytridiomycetes</taxon>
        <taxon>Synchytriales</taxon>
        <taxon>Synchytriaceae</taxon>
        <taxon>Synchytrium</taxon>
    </lineage>
</organism>
<dbReference type="EMBL" id="QEAM01000635">
    <property type="protein sequence ID" value="TPX37817.1"/>
    <property type="molecule type" value="Genomic_DNA"/>
</dbReference>
<accession>A0A507C9R1</accession>
<gene>
    <name evidence="5" type="ORF">SeLEV6574_g07860</name>
    <name evidence="6" type="ORF">SeMB42_g06744</name>
</gene>
<dbReference type="PROSITE" id="PS50303">
    <property type="entry name" value="PUM_HD"/>
    <property type="match status" value="1"/>
</dbReference>
<feature type="compositionally biased region" description="Low complexity" evidence="3">
    <location>
        <begin position="25"/>
        <end position="39"/>
    </location>
</feature>
<dbReference type="GO" id="GO:0010608">
    <property type="term" value="P:post-transcriptional regulation of gene expression"/>
    <property type="evidence" value="ECO:0007669"/>
    <property type="project" value="TreeGrafter"/>
</dbReference>
<dbReference type="InterPro" id="IPR011989">
    <property type="entry name" value="ARM-like"/>
</dbReference>
<dbReference type="OrthoDB" id="668540at2759"/>
<evidence type="ECO:0000256" key="3">
    <source>
        <dbReference type="SAM" id="MobiDB-lite"/>
    </source>
</evidence>
<dbReference type="AlphaFoldDB" id="A0A507C9R1"/>
<dbReference type="InterPro" id="IPR033133">
    <property type="entry name" value="PUM-HD"/>
</dbReference>
<dbReference type="SUPFAM" id="SSF48371">
    <property type="entry name" value="ARM repeat"/>
    <property type="match status" value="1"/>
</dbReference>
<reference evidence="7 8" key="1">
    <citation type="journal article" date="2019" name="Sci. Rep.">
        <title>Comparative genomics of chytrid fungi reveal insights into the obligate biotrophic and pathogenic lifestyle of Synchytrium endobioticum.</title>
        <authorList>
            <person name="van de Vossenberg B.T.L.H."/>
            <person name="Warris S."/>
            <person name="Nguyen H.D.T."/>
            <person name="van Gent-Pelzer M.P.E."/>
            <person name="Joly D.L."/>
            <person name="van de Geest H.C."/>
            <person name="Bonants P.J.M."/>
            <person name="Smith D.S."/>
            <person name="Levesque C.A."/>
            <person name="van der Lee T.A.J."/>
        </authorList>
    </citation>
    <scope>NUCLEOTIDE SEQUENCE [LARGE SCALE GENOMIC DNA]</scope>
    <source>
        <strain evidence="5 8">LEV6574</strain>
        <strain evidence="6 7">MB42</strain>
    </source>
</reference>
<dbReference type="InterPro" id="IPR001313">
    <property type="entry name" value="Pumilio_RNA-bd_rpt"/>
</dbReference>
<dbReference type="PANTHER" id="PTHR12537:SF48">
    <property type="entry name" value="MEIOTIC COILED-COIL PROTEIN 2"/>
    <property type="match status" value="1"/>
</dbReference>